<keyword evidence="1" id="KW-0934">Plastid</keyword>
<name>A0A899L799_OLDCO</name>
<accession>A0A899L799</accession>
<dbReference type="GeneID" id="67787700"/>
<dbReference type="RefSeq" id="YP_010175818.1">
    <property type="nucleotide sequence ID" value="NC_057983.1"/>
</dbReference>
<reference evidence="1" key="1">
    <citation type="submission" date="2020-07" db="EMBL/GenBank/DDBJ databases">
        <authorList>
            <person name="Kong L.H."/>
            <person name="Yik H.Y."/>
            <person name="Shaw P.C."/>
        </authorList>
    </citation>
    <scope>NUCLEOTIDE SEQUENCE</scope>
</reference>
<gene>
    <name evidence="1" type="primary">infA</name>
</gene>
<evidence type="ECO:0000313" key="1">
    <source>
        <dbReference type="EMBL" id="QSM34911.1"/>
    </source>
</evidence>
<dbReference type="EMBL" id="MT767006">
    <property type="protein sequence ID" value="QSM34911.1"/>
    <property type="molecule type" value="Genomic_DNA"/>
</dbReference>
<proteinExistence type="predicted"/>
<sequence length="17" mass="1965">MLIISKLDSLKFLSYHG</sequence>
<geneLocation type="chloroplast" evidence="1"/>
<protein>
    <submittedName>
        <fullName evidence="1">InfA</fullName>
    </submittedName>
</protein>
<organism evidence="1">
    <name type="scientific">Oldenlandia corymbosa</name>
    <name type="common">Diamond flower</name>
    <name type="synonym">Hedyotis corymbosa</name>
    <dbReference type="NCBI Taxonomy" id="43536"/>
    <lineage>
        <taxon>Eukaryota</taxon>
        <taxon>Viridiplantae</taxon>
        <taxon>Streptophyta</taxon>
        <taxon>Embryophyta</taxon>
        <taxon>Tracheophyta</taxon>
        <taxon>Spermatophyta</taxon>
        <taxon>Magnoliopsida</taxon>
        <taxon>eudicotyledons</taxon>
        <taxon>Gunneridae</taxon>
        <taxon>Pentapetalae</taxon>
        <taxon>asterids</taxon>
        <taxon>lamiids</taxon>
        <taxon>Gentianales</taxon>
        <taxon>Rubiaceae</taxon>
        <taxon>Rubioideae</taxon>
        <taxon>Spermacoceae</taxon>
        <taxon>Hedyotis-Oldenlandia complex</taxon>
        <taxon>Oldenlandia</taxon>
    </lineage>
</organism>
<dbReference type="AlphaFoldDB" id="A0A899L799"/>
<keyword evidence="1" id="KW-0150">Chloroplast</keyword>